<sequence>MTTYTSRYNDEFNTNQPGGFMQASQNTPGGSNRPEQLLRPVTIKQLLDAEPSNTDSTIVIQNVDVVNVSFCAIVRSISKNPTNILLQVEDGTGLIEVRKWAESTDGEVDGLDSQSGIQEHDWIRVIGAPKIFNGKKHVSGLRLQKIEDFNEINYHLLDTVRVTLSYDRGTIDRGHAMNIDQPISHGKIVQPQHDARNPKQAKIMAFFARGQFPDEGVHVQEIARECGLRVEEVVEETTQLMADGELYTTIDDEHIMATNS</sequence>
<reference evidence="8" key="1">
    <citation type="submission" date="2021-03" db="EMBL/GenBank/DDBJ databases">
        <title>Draft genome sequence of rust myrtle Austropuccinia psidii MF-1, a brazilian biotype.</title>
        <authorList>
            <person name="Quecine M.C."/>
            <person name="Pachon D.M.R."/>
            <person name="Bonatelli M.L."/>
            <person name="Correr F.H."/>
            <person name="Franceschini L.M."/>
            <person name="Leite T.F."/>
            <person name="Margarido G.R.A."/>
            <person name="Almeida C.A."/>
            <person name="Ferrarezi J.A."/>
            <person name="Labate C.A."/>
        </authorList>
    </citation>
    <scope>NUCLEOTIDE SEQUENCE</scope>
    <source>
        <strain evidence="8">MF-1</strain>
    </source>
</reference>
<dbReference type="InterPro" id="IPR036390">
    <property type="entry name" value="WH_DNA-bd_sf"/>
</dbReference>
<evidence type="ECO:0000259" key="7">
    <source>
        <dbReference type="Pfam" id="PF08784"/>
    </source>
</evidence>
<evidence type="ECO:0000256" key="3">
    <source>
        <dbReference type="ARBA" id="ARBA00022705"/>
    </source>
</evidence>
<evidence type="ECO:0000256" key="2">
    <source>
        <dbReference type="ARBA" id="ARBA00007815"/>
    </source>
</evidence>
<dbReference type="CDD" id="cd04478">
    <property type="entry name" value="RPA2_DBD_D"/>
    <property type="match status" value="1"/>
</dbReference>
<comment type="similarity">
    <text evidence="2">Belongs to the replication factor A protein 2 family.</text>
</comment>
<dbReference type="GO" id="GO:0000781">
    <property type="term" value="C:chromosome, telomeric region"/>
    <property type="evidence" value="ECO:0007669"/>
    <property type="project" value="TreeGrafter"/>
</dbReference>
<dbReference type="SUPFAM" id="SSF46785">
    <property type="entry name" value="Winged helix' DNA-binding domain"/>
    <property type="match status" value="1"/>
</dbReference>
<organism evidence="8 9">
    <name type="scientific">Austropuccinia psidii MF-1</name>
    <dbReference type="NCBI Taxonomy" id="1389203"/>
    <lineage>
        <taxon>Eukaryota</taxon>
        <taxon>Fungi</taxon>
        <taxon>Dikarya</taxon>
        <taxon>Basidiomycota</taxon>
        <taxon>Pucciniomycotina</taxon>
        <taxon>Pucciniomycetes</taxon>
        <taxon>Pucciniales</taxon>
        <taxon>Sphaerophragmiaceae</taxon>
        <taxon>Austropuccinia</taxon>
    </lineage>
</organism>
<dbReference type="SUPFAM" id="SSF50249">
    <property type="entry name" value="Nucleic acid-binding proteins"/>
    <property type="match status" value="1"/>
</dbReference>
<feature type="domain" description="Replication protein A C-terminal" evidence="7">
    <location>
        <begin position="187"/>
        <end position="253"/>
    </location>
</feature>
<dbReference type="GO" id="GO:0000724">
    <property type="term" value="P:double-strand break repair via homologous recombination"/>
    <property type="evidence" value="ECO:0007669"/>
    <property type="project" value="TreeGrafter"/>
</dbReference>
<dbReference type="Pfam" id="PF08784">
    <property type="entry name" value="RPA_C"/>
    <property type="match status" value="1"/>
</dbReference>
<feature type="compositionally biased region" description="Polar residues" evidence="6">
    <location>
        <begin position="1"/>
        <end position="34"/>
    </location>
</feature>
<dbReference type="Proteomes" id="UP000765509">
    <property type="component" value="Unassembled WGS sequence"/>
</dbReference>
<evidence type="ECO:0000313" key="8">
    <source>
        <dbReference type="EMBL" id="MBW0499473.1"/>
    </source>
</evidence>
<proteinExistence type="inferred from homology"/>
<dbReference type="InterPro" id="IPR040260">
    <property type="entry name" value="RFA2-like"/>
</dbReference>
<evidence type="ECO:0000256" key="6">
    <source>
        <dbReference type="SAM" id="MobiDB-lite"/>
    </source>
</evidence>
<dbReference type="GO" id="GO:0003697">
    <property type="term" value="F:single-stranded DNA binding"/>
    <property type="evidence" value="ECO:0007669"/>
    <property type="project" value="TreeGrafter"/>
</dbReference>
<dbReference type="PANTHER" id="PTHR13989:SF16">
    <property type="entry name" value="REPLICATION PROTEIN A2"/>
    <property type="match status" value="1"/>
</dbReference>
<name>A0A9Q3DCW9_9BASI</name>
<dbReference type="InterPro" id="IPR012340">
    <property type="entry name" value="NA-bd_OB-fold"/>
</dbReference>
<dbReference type="GO" id="GO:0006260">
    <property type="term" value="P:DNA replication"/>
    <property type="evidence" value="ECO:0007669"/>
    <property type="project" value="UniProtKB-KW"/>
</dbReference>
<keyword evidence="4" id="KW-0238">DNA-binding</keyword>
<feature type="region of interest" description="Disordered" evidence="6">
    <location>
        <begin position="1"/>
        <end position="35"/>
    </location>
</feature>
<accession>A0A9Q3DCW9</accession>
<dbReference type="Gene3D" id="1.10.10.10">
    <property type="entry name" value="Winged helix-like DNA-binding domain superfamily/Winged helix DNA-binding domain"/>
    <property type="match status" value="1"/>
</dbReference>
<evidence type="ECO:0000256" key="1">
    <source>
        <dbReference type="ARBA" id="ARBA00004123"/>
    </source>
</evidence>
<evidence type="ECO:0000313" key="9">
    <source>
        <dbReference type="Proteomes" id="UP000765509"/>
    </source>
</evidence>
<dbReference type="PIRSF" id="PIRSF036949">
    <property type="entry name" value="RPA32"/>
    <property type="match status" value="1"/>
</dbReference>
<evidence type="ECO:0000256" key="4">
    <source>
        <dbReference type="ARBA" id="ARBA00023125"/>
    </source>
</evidence>
<dbReference type="AlphaFoldDB" id="A0A9Q3DCW9"/>
<evidence type="ECO:0000256" key="5">
    <source>
        <dbReference type="ARBA" id="ARBA00023242"/>
    </source>
</evidence>
<keyword evidence="5" id="KW-0539">Nucleus</keyword>
<comment type="caution">
    <text evidence="8">The sequence shown here is derived from an EMBL/GenBank/DDBJ whole genome shotgun (WGS) entry which is preliminary data.</text>
</comment>
<keyword evidence="9" id="KW-1185">Reference proteome</keyword>
<dbReference type="GO" id="GO:0006289">
    <property type="term" value="P:nucleotide-excision repair"/>
    <property type="evidence" value="ECO:0007669"/>
    <property type="project" value="TreeGrafter"/>
</dbReference>
<dbReference type="InterPro" id="IPR036388">
    <property type="entry name" value="WH-like_DNA-bd_sf"/>
</dbReference>
<dbReference type="OrthoDB" id="25571at2759"/>
<dbReference type="EMBL" id="AVOT02015286">
    <property type="protein sequence ID" value="MBW0499473.1"/>
    <property type="molecule type" value="Genomic_DNA"/>
</dbReference>
<dbReference type="Gene3D" id="2.40.50.140">
    <property type="entry name" value="Nucleic acid-binding proteins"/>
    <property type="match status" value="1"/>
</dbReference>
<gene>
    <name evidence="8" type="ORF">O181_039188</name>
</gene>
<keyword evidence="3" id="KW-0235">DNA replication</keyword>
<dbReference type="GO" id="GO:0005662">
    <property type="term" value="C:DNA replication factor A complex"/>
    <property type="evidence" value="ECO:0007669"/>
    <property type="project" value="TreeGrafter"/>
</dbReference>
<protein>
    <recommendedName>
        <fullName evidence="7">Replication protein A C-terminal domain-containing protein</fullName>
    </recommendedName>
</protein>
<comment type="subcellular location">
    <subcellularLocation>
        <location evidence="1">Nucleus</location>
    </subcellularLocation>
</comment>
<dbReference type="GO" id="GO:0035861">
    <property type="term" value="C:site of double-strand break"/>
    <property type="evidence" value="ECO:0007669"/>
    <property type="project" value="TreeGrafter"/>
</dbReference>
<dbReference type="InterPro" id="IPR014892">
    <property type="entry name" value="RPA_C"/>
</dbReference>
<dbReference type="InterPro" id="IPR014646">
    <property type="entry name" value="Rfa2/RPA32"/>
</dbReference>
<dbReference type="PANTHER" id="PTHR13989">
    <property type="entry name" value="REPLICATION PROTEIN A-RELATED"/>
    <property type="match status" value="1"/>
</dbReference>